<protein>
    <submittedName>
        <fullName evidence="2">Uncharacterized protein</fullName>
    </submittedName>
</protein>
<proteinExistence type="predicted"/>
<organism evidence="2 3">
    <name type="scientific">Candidatus Doudnabacteria bacterium RIFCSPHIGHO2_01_FULL_46_14</name>
    <dbReference type="NCBI Taxonomy" id="1817824"/>
    <lineage>
        <taxon>Bacteria</taxon>
        <taxon>Candidatus Doudnaibacteriota</taxon>
    </lineage>
</organism>
<sequence length="298" mass="34695">MRREIPGYDPGSEKENESAGRRPIYSRPPEFDRMLEESRKREEEYRAREQVRLAEIEQRRRELIEKAKSEPSSLNDIQAELADTTDWNRRRMLLQKLSWSQDSESREFAEEQWLTEMNSLLDKIDFKKIVELLEDLQDDNPLVTKSDFLMNTHESLVKFGKHETGSYGLTKYDNKPAYQACASVVQKMGNNPENLMYLNRIFYEDRVPYPALAEIVDLKNVDAFLDNYDEANYFRNVISALKKMNTDESVAAIAILSRKGRGRAGYFFRINSGRKPQPVCELKLIADRQEADPDASAF</sequence>
<reference evidence="2 3" key="1">
    <citation type="journal article" date="2016" name="Nat. Commun.">
        <title>Thousands of microbial genomes shed light on interconnected biogeochemical processes in an aquifer system.</title>
        <authorList>
            <person name="Anantharaman K."/>
            <person name="Brown C.T."/>
            <person name="Hug L.A."/>
            <person name="Sharon I."/>
            <person name="Castelle C.J."/>
            <person name="Probst A.J."/>
            <person name="Thomas B.C."/>
            <person name="Singh A."/>
            <person name="Wilkins M.J."/>
            <person name="Karaoz U."/>
            <person name="Brodie E.L."/>
            <person name="Williams K.H."/>
            <person name="Hubbard S.S."/>
            <person name="Banfield J.F."/>
        </authorList>
    </citation>
    <scope>NUCLEOTIDE SEQUENCE [LARGE SCALE GENOMIC DNA]</scope>
</reference>
<accession>A0A1F5NMU0</accession>
<evidence type="ECO:0000313" key="2">
    <source>
        <dbReference type="EMBL" id="OGE78999.1"/>
    </source>
</evidence>
<feature type="region of interest" description="Disordered" evidence="1">
    <location>
        <begin position="1"/>
        <end position="47"/>
    </location>
</feature>
<feature type="compositionally biased region" description="Basic and acidic residues" evidence="1">
    <location>
        <begin position="29"/>
        <end position="47"/>
    </location>
</feature>
<dbReference type="EMBL" id="MFEK01000010">
    <property type="protein sequence ID" value="OGE78999.1"/>
    <property type="molecule type" value="Genomic_DNA"/>
</dbReference>
<evidence type="ECO:0000313" key="3">
    <source>
        <dbReference type="Proteomes" id="UP000176864"/>
    </source>
</evidence>
<dbReference type="Proteomes" id="UP000176864">
    <property type="component" value="Unassembled WGS sequence"/>
</dbReference>
<feature type="compositionally biased region" description="Basic and acidic residues" evidence="1">
    <location>
        <begin position="1"/>
        <end position="20"/>
    </location>
</feature>
<dbReference type="AlphaFoldDB" id="A0A1F5NMU0"/>
<dbReference type="STRING" id="1817824.A2751_00880"/>
<name>A0A1F5NMU0_9BACT</name>
<gene>
    <name evidence="2" type="ORF">A2751_00880</name>
</gene>
<comment type="caution">
    <text evidence="2">The sequence shown here is derived from an EMBL/GenBank/DDBJ whole genome shotgun (WGS) entry which is preliminary data.</text>
</comment>
<evidence type="ECO:0000256" key="1">
    <source>
        <dbReference type="SAM" id="MobiDB-lite"/>
    </source>
</evidence>